<dbReference type="EMBL" id="JAYMGO010000014">
    <property type="protein sequence ID" value="KAL1261664.1"/>
    <property type="molecule type" value="Genomic_DNA"/>
</dbReference>
<evidence type="ECO:0000313" key="1">
    <source>
        <dbReference type="EMBL" id="KAL1261664.1"/>
    </source>
</evidence>
<protein>
    <submittedName>
        <fullName evidence="1">Uncharacterized protein</fullName>
    </submittedName>
</protein>
<proteinExistence type="predicted"/>
<reference evidence="1 2" key="1">
    <citation type="submission" date="2023-09" db="EMBL/GenBank/DDBJ databases">
        <authorList>
            <person name="Wang M."/>
        </authorList>
    </citation>
    <scope>NUCLEOTIDE SEQUENCE [LARGE SCALE GENOMIC DNA]</scope>
    <source>
        <strain evidence="1">GT-2023</strain>
        <tissue evidence="1">Liver</tissue>
    </source>
</reference>
<gene>
    <name evidence="1" type="ORF">QQF64_006929</name>
</gene>
<keyword evidence="2" id="KW-1185">Reference proteome</keyword>
<dbReference type="Proteomes" id="UP001558613">
    <property type="component" value="Unassembled WGS sequence"/>
</dbReference>
<sequence length="83" mass="9468">MSCQIHCRTRLESWEIGDAVPGLKVRAGLASTPCRTTKRLCPLRITVERRTYSNMEKVTCLTLKECMHPLDAMDSQRSTKTKQ</sequence>
<name>A0ABR3M9B1_9TELE</name>
<evidence type="ECO:0000313" key="2">
    <source>
        <dbReference type="Proteomes" id="UP001558613"/>
    </source>
</evidence>
<feature type="non-terminal residue" evidence="1">
    <location>
        <position position="83"/>
    </location>
</feature>
<organism evidence="1 2">
    <name type="scientific">Cirrhinus molitorella</name>
    <name type="common">mud carp</name>
    <dbReference type="NCBI Taxonomy" id="172907"/>
    <lineage>
        <taxon>Eukaryota</taxon>
        <taxon>Metazoa</taxon>
        <taxon>Chordata</taxon>
        <taxon>Craniata</taxon>
        <taxon>Vertebrata</taxon>
        <taxon>Euteleostomi</taxon>
        <taxon>Actinopterygii</taxon>
        <taxon>Neopterygii</taxon>
        <taxon>Teleostei</taxon>
        <taxon>Ostariophysi</taxon>
        <taxon>Cypriniformes</taxon>
        <taxon>Cyprinidae</taxon>
        <taxon>Labeoninae</taxon>
        <taxon>Labeonini</taxon>
        <taxon>Cirrhinus</taxon>
    </lineage>
</organism>
<comment type="caution">
    <text evidence="1">The sequence shown here is derived from an EMBL/GenBank/DDBJ whole genome shotgun (WGS) entry which is preliminary data.</text>
</comment>
<accession>A0ABR3M9B1</accession>